<proteinExistence type="predicted"/>
<evidence type="ECO:0000313" key="1">
    <source>
        <dbReference type="EMBL" id="KKO96719.1"/>
    </source>
</evidence>
<reference evidence="2" key="1">
    <citation type="journal article" date="2015" name="Genome Announc.">
        <title>Draft whole-genome sequence of the biocontrol agent Trichoderma harzianum T6776.</title>
        <authorList>
            <person name="Baroncelli R."/>
            <person name="Piaggeschi G."/>
            <person name="Fiorini L."/>
            <person name="Bertolini E."/>
            <person name="Zapparata A."/>
            <person name="Pe M.E."/>
            <person name="Sarrocco S."/>
            <person name="Vannacci G."/>
        </authorList>
    </citation>
    <scope>NUCLEOTIDE SEQUENCE [LARGE SCALE GENOMIC DNA]</scope>
    <source>
        <strain evidence="2">T6776</strain>
    </source>
</reference>
<evidence type="ECO:0008006" key="3">
    <source>
        <dbReference type="Google" id="ProtNLM"/>
    </source>
</evidence>
<dbReference type="OrthoDB" id="3266505at2759"/>
<sequence>MYSGFGKWREQITNASELYSQDPSNPTLLPVDNVPSLFNKTYNISGNYDQSTSEVLPIALHKKPENHNQTWALTTPTGDNTDSSGQLDPQTSHSVSLISNRFVSKLPSFLSPSNYGQQLQSIQKQVQLAQAEDRPTPLFASHISVRLIQNSFSDIYSPEKVIIPLSQLVELFLDVEGGASSDHVSRDPDAKAKWAILNASLALATKAKMAPGDHSASAIGGIAFAYHQNALRVLEDLLLAPPSVWCVRALLMMATATGQLESGMTSPLVLATNAIKMLRVLIHQDTGLYLNNNTSSNRELLKDIDHLYTVARRFTSHRQDTASQMIA</sequence>
<evidence type="ECO:0000313" key="2">
    <source>
        <dbReference type="Proteomes" id="UP000034112"/>
    </source>
</evidence>
<dbReference type="EMBL" id="JOKZ01000758">
    <property type="protein sequence ID" value="KKO96719.1"/>
    <property type="molecule type" value="Genomic_DNA"/>
</dbReference>
<name>A0A0F9WW59_TRIHA</name>
<organism evidence="1 2">
    <name type="scientific">Trichoderma harzianum</name>
    <name type="common">Hypocrea lixii</name>
    <dbReference type="NCBI Taxonomy" id="5544"/>
    <lineage>
        <taxon>Eukaryota</taxon>
        <taxon>Fungi</taxon>
        <taxon>Dikarya</taxon>
        <taxon>Ascomycota</taxon>
        <taxon>Pezizomycotina</taxon>
        <taxon>Sordariomycetes</taxon>
        <taxon>Hypocreomycetidae</taxon>
        <taxon>Hypocreales</taxon>
        <taxon>Hypocreaceae</taxon>
        <taxon>Trichoderma</taxon>
    </lineage>
</organism>
<dbReference type="AlphaFoldDB" id="A0A0F9WW59"/>
<dbReference type="CDD" id="cd12148">
    <property type="entry name" value="fungal_TF_MHR"/>
    <property type="match status" value="1"/>
</dbReference>
<gene>
    <name evidence="1" type="ORF">THAR02_11176</name>
</gene>
<protein>
    <recommendedName>
        <fullName evidence="3">Transcription factor domain-containing protein</fullName>
    </recommendedName>
</protein>
<comment type="caution">
    <text evidence="1">The sequence shown here is derived from an EMBL/GenBank/DDBJ whole genome shotgun (WGS) entry which is preliminary data.</text>
</comment>
<accession>A0A0F9WW59</accession>
<dbReference type="Proteomes" id="UP000034112">
    <property type="component" value="Unassembled WGS sequence"/>
</dbReference>